<gene>
    <name evidence="1" type="ORF">AVEN_243126_1</name>
</gene>
<protein>
    <submittedName>
        <fullName evidence="1">Uncharacterized protein</fullName>
    </submittedName>
</protein>
<comment type="caution">
    <text evidence="1">The sequence shown here is derived from an EMBL/GenBank/DDBJ whole genome shotgun (WGS) entry which is preliminary data.</text>
</comment>
<keyword evidence="2" id="KW-1185">Reference proteome</keyword>
<organism evidence="1 2">
    <name type="scientific">Araneus ventricosus</name>
    <name type="common">Orbweaver spider</name>
    <name type="synonym">Epeira ventricosa</name>
    <dbReference type="NCBI Taxonomy" id="182803"/>
    <lineage>
        <taxon>Eukaryota</taxon>
        <taxon>Metazoa</taxon>
        <taxon>Ecdysozoa</taxon>
        <taxon>Arthropoda</taxon>
        <taxon>Chelicerata</taxon>
        <taxon>Arachnida</taxon>
        <taxon>Araneae</taxon>
        <taxon>Araneomorphae</taxon>
        <taxon>Entelegynae</taxon>
        <taxon>Araneoidea</taxon>
        <taxon>Araneidae</taxon>
        <taxon>Araneus</taxon>
    </lineage>
</organism>
<sequence>MCPPERLNLRAVLQIVLPCTNNISLLGGLRAGCELTCGTELDGALSESCSVENQAKYSSSKWYISRAYIVYDKHILNIQSVQKDPLQNTEKGRLGT</sequence>
<dbReference type="AlphaFoldDB" id="A0A4Y2NHP8"/>
<name>A0A4Y2NHP8_ARAVE</name>
<proteinExistence type="predicted"/>
<accession>A0A4Y2NHP8</accession>
<dbReference type="EMBL" id="BGPR01009158">
    <property type="protein sequence ID" value="GBN38304.1"/>
    <property type="molecule type" value="Genomic_DNA"/>
</dbReference>
<evidence type="ECO:0000313" key="2">
    <source>
        <dbReference type="Proteomes" id="UP000499080"/>
    </source>
</evidence>
<dbReference type="Proteomes" id="UP000499080">
    <property type="component" value="Unassembled WGS sequence"/>
</dbReference>
<reference evidence="1 2" key="1">
    <citation type="journal article" date="2019" name="Sci. Rep.">
        <title>Orb-weaving spider Araneus ventricosus genome elucidates the spidroin gene catalogue.</title>
        <authorList>
            <person name="Kono N."/>
            <person name="Nakamura H."/>
            <person name="Ohtoshi R."/>
            <person name="Moran D.A.P."/>
            <person name="Shinohara A."/>
            <person name="Yoshida Y."/>
            <person name="Fujiwara M."/>
            <person name="Mori M."/>
            <person name="Tomita M."/>
            <person name="Arakawa K."/>
        </authorList>
    </citation>
    <scope>NUCLEOTIDE SEQUENCE [LARGE SCALE GENOMIC DNA]</scope>
</reference>
<evidence type="ECO:0000313" key="1">
    <source>
        <dbReference type="EMBL" id="GBN38304.1"/>
    </source>
</evidence>